<protein>
    <recommendedName>
        <fullName evidence="2">Pseudouridine synthase RsuA/RluA-like domain-containing protein</fullName>
    </recommendedName>
</protein>
<dbReference type="InterPro" id="IPR006145">
    <property type="entry name" value="PsdUridine_synth_RsuA/RluA"/>
</dbReference>
<accession>A0AA36JHZ2</accession>
<dbReference type="InterPro" id="IPR011990">
    <property type="entry name" value="TPR-like_helical_dom_sf"/>
</dbReference>
<dbReference type="InterPro" id="IPR020103">
    <property type="entry name" value="PsdUridine_synth_cat_dom_sf"/>
</dbReference>
<gene>
    <name evidence="3" type="ORF">EVOR1521_LOCUS28086</name>
</gene>
<evidence type="ECO:0000259" key="2">
    <source>
        <dbReference type="Pfam" id="PF00849"/>
    </source>
</evidence>
<dbReference type="Proteomes" id="UP001178507">
    <property type="component" value="Unassembled WGS sequence"/>
</dbReference>
<comment type="caution">
    <text evidence="3">The sequence shown here is derived from an EMBL/GenBank/DDBJ whole genome shotgun (WGS) entry which is preliminary data.</text>
</comment>
<proteinExistence type="inferred from homology"/>
<feature type="domain" description="Pseudouridine synthase RsuA/RluA-like" evidence="2">
    <location>
        <begin position="448"/>
        <end position="609"/>
    </location>
</feature>
<keyword evidence="4" id="KW-1185">Reference proteome</keyword>
<dbReference type="GO" id="GO:0009982">
    <property type="term" value="F:pseudouridine synthase activity"/>
    <property type="evidence" value="ECO:0007669"/>
    <property type="project" value="InterPro"/>
</dbReference>
<dbReference type="GO" id="GO:0003723">
    <property type="term" value="F:RNA binding"/>
    <property type="evidence" value="ECO:0007669"/>
    <property type="project" value="InterPro"/>
</dbReference>
<dbReference type="CDD" id="cd02869">
    <property type="entry name" value="PseudoU_synth_RluA_like"/>
    <property type="match status" value="1"/>
</dbReference>
<dbReference type="PANTHER" id="PTHR21600">
    <property type="entry name" value="MITOCHONDRIAL RNA PSEUDOURIDINE SYNTHASE"/>
    <property type="match status" value="1"/>
</dbReference>
<evidence type="ECO:0000256" key="1">
    <source>
        <dbReference type="ARBA" id="ARBA00010876"/>
    </source>
</evidence>
<dbReference type="EMBL" id="CAUJNA010003612">
    <property type="protein sequence ID" value="CAJ1406019.1"/>
    <property type="molecule type" value="Genomic_DNA"/>
</dbReference>
<sequence>MPNDSLPGCRSTSGRSALAARTRAAAADWARVLHLFDAGERDAVLGTASLSGLARRDHWRSAICLLDVFPSARLQANVISYTAALGACERGGHWQQAVALLATMSATRGAAPNEISAGAAMSACEKAGQWQAASLALWRVRAGRLQLNTVLYNTAIFACRGSCWLLAGQLLGDLLGRTLQPDLSTASSSVAVQAREGRWRSAVFQLPTQNVVARGAALSAFTSRWDLALWLLGLRPDAVCINAACTACERQLRWRQALRLAGSEFAASAAWRRAKVAELSEDQPQAAAVQEAPNTLPKLAVLLWSSASLGLDAGHLCAEVSERLRHREGQVLDVRQMADLAWALSMLPSDSTTMVSLQHLQWDLARLTLRGSLPPDFPDRALTVLWSSCFAGCSSHQAAEVVWRALQEASQAQGGASAVAPLTLKPPLAPSPEPRVALQLRDKAVVFKPPGWQVDYSPSGKTEEAESDGKARSHLSDFLRALEPSRTQITCPPQHGFIHRLDVPSSGLILAARTWGSFYDLKLQLALGLLQRDYAVLCHGWRPDRSEIAAAVRWLGRLGRRPSEVAPGRRARTRLKAAAHLGRVGQACSFLVLRLVTGRRHQIRLHLAHVGSPVVADAKYASAECCKEDLQWCSHFLHRYCLSFLTSFGGSRVDSFESLPPDLAQTAAGADLSGNFFGAPGFAAAAAALGTTRQPAASKRR</sequence>
<dbReference type="SUPFAM" id="SSF55120">
    <property type="entry name" value="Pseudouridine synthase"/>
    <property type="match status" value="1"/>
</dbReference>
<dbReference type="GO" id="GO:0000455">
    <property type="term" value="P:enzyme-directed rRNA pseudouridine synthesis"/>
    <property type="evidence" value="ECO:0007669"/>
    <property type="project" value="TreeGrafter"/>
</dbReference>
<reference evidence="3" key="1">
    <citation type="submission" date="2023-08" db="EMBL/GenBank/DDBJ databases">
        <authorList>
            <person name="Chen Y."/>
            <person name="Shah S."/>
            <person name="Dougan E. K."/>
            <person name="Thang M."/>
            <person name="Chan C."/>
        </authorList>
    </citation>
    <scope>NUCLEOTIDE SEQUENCE</scope>
</reference>
<evidence type="ECO:0000313" key="4">
    <source>
        <dbReference type="Proteomes" id="UP001178507"/>
    </source>
</evidence>
<dbReference type="Gene3D" id="1.25.40.10">
    <property type="entry name" value="Tetratricopeptide repeat domain"/>
    <property type="match status" value="1"/>
</dbReference>
<dbReference type="AlphaFoldDB" id="A0AA36JHZ2"/>
<dbReference type="PANTHER" id="PTHR21600:SF44">
    <property type="entry name" value="RIBOSOMAL LARGE SUBUNIT PSEUDOURIDINE SYNTHASE D"/>
    <property type="match status" value="1"/>
</dbReference>
<dbReference type="Pfam" id="PF00849">
    <property type="entry name" value="PseudoU_synth_2"/>
    <property type="match status" value="1"/>
</dbReference>
<organism evidence="3 4">
    <name type="scientific">Effrenium voratum</name>
    <dbReference type="NCBI Taxonomy" id="2562239"/>
    <lineage>
        <taxon>Eukaryota</taxon>
        <taxon>Sar</taxon>
        <taxon>Alveolata</taxon>
        <taxon>Dinophyceae</taxon>
        <taxon>Suessiales</taxon>
        <taxon>Symbiodiniaceae</taxon>
        <taxon>Effrenium</taxon>
    </lineage>
</organism>
<dbReference type="Gene3D" id="3.30.2350.10">
    <property type="entry name" value="Pseudouridine synthase"/>
    <property type="match status" value="1"/>
</dbReference>
<evidence type="ECO:0000313" key="3">
    <source>
        <dbReference type="EMBL" id="CAJ1406019.1"/>
    </source>
</evidence>
<comment type="similarity">
    <text evidence="1">Belongs to the pseudouridine synthase RluA family.</text>
</comment>
<dbReference type="InterPro" id="IPR050188">
    <property type="entry name" value="RluA_PseudoU_synthase"/>
</dbReference>
<name>A0AA36JHZ2_9DINO</name>